<organism evidence="8 9">
    <name type="scientific">Rhizobium leguminosarum bv. trifolii WSM597</name>
    <dbReference type="NCBI Taxonomy" id="754764"/>
    <lineage>
        <taxon>Bacteria</taxon>
        <taxon>Pseudomonadati</taxon>
        <taxon>Pseudomonadota</taxon>
        <taxon>Alphaproteobacteria</taxon>
        <taxon>Hyphomicrobiales</taxon>
        <taxon>Rhizobiaceae</taxon>
        <taxon>Rhizobium/Agrobacterium group</taxon>
        <taxon>Rhizobium</taxon>
    </lineage>
</organism>
<keyword evidence="5" id="KW-0812">Transmembrane</keyword>
<dbReference type="InterPro" id="IPR051310">
    <property type="entry name" value="MCP_chemotaxis"/>
</dbReference>
<keyword evidence="5" id="KW-1133">Transmembrane helix</keyword>
<feature type="domain" description="Methyl-accepting transducer" evidence="6">
    <location>
        <begin position="600"/>
        <end position="829"/>
    </location>
</feature>
<comment type="similarity">
    <text evidence="2">Belongs to the methyl-accepting chemotaxis (MCP) protein family.</text>
</comment>
<feature type="domain" description="HAMP" evidence="7">
    <location>
        <begin position="462"/>
        <end position="515"/>
    </location>
</feature>
<evidence type="ECO:0000256" key="5">
    <source>
        <dbReference type="SAM" id="Phobius"/>
    </source>
</evidence>
<evidence type="ECO:0000259" key="6">
    <source>
        <dbReference type="PROSITE" id="PS50111"/>
    </source>
</evidence>
<dbReference type="GO" id="GO:0007165">
    <property type="term" value="P:signal transduction"/>
    <property type="evidence" value="ECO:0007669"/>
    <property type="project" value="UniProtKB-KW"/>
</dbReference>
<keyword evidence="3" id="KW-0807">Transducer</keyword>
<feature type="coiled-coil region" evidence="4">
    <location>
        <begin position="519"/>
        <end position="549"/>
    </location>
</feature>
<dbReference type="CDD" id="cd11386">
    <property type="entry name" value="MCP_signal"/>
    <property type="match status" value="1"/>
</dbReference>
<gene>
    <name evidence="8" type="ORF">Rleg9DRAFT_5074</name>
</gene>
<dbReference type="AlphaFoldDB" id="J0H7H4"/>
<keyword evidence="1" id="KW-0145">Chemotaxis</keyword>
<keyword evidence="5" id="KW-0472">Membrane</keyword>
<dbReference type="Pfam" id="PF00015">
    <property type="entry name" value="MCPsignal"/>
    <property type="match status" value="1"/>
</dbReference>
<dbReference type="PANTHER" id="PTHR43531">
    <property type="entry name" value="PROTEIN ICFG"/>
    <property type="match status" value="1"/>
</dbReference>
<reference evidence="8 9" key="1">
    <citation type="submission" date="2012-02" db="EMBL/GenBank/DDBJ databases">
        <title>Improved High-Quality Draft Sequence of Rhizobium leguminosarum bv. trifolii WSM597.</title>
        <authorList>
            <consortium name="US DOE Joint Genome Institute"/>
            <person name="Lucas S."/>
            <person name="Han J."/>
            <person name="Lapidus A."/>
            <person name="Cheng J.-F."/>
            <person name="Goodwin L."/>
            <person name="Pitluck S."/>
            <person name="Peters L."/>
            <person name="Ovchinnikova G."/>
            <person name="Held B."/>
            <person name="Detter J.C."/>
            <person name="Han C."/>
            <person name="Tapia R."/>
            <person name="Land M."/>
            <person name="Hauser L."/>
            <person name="Kyrpides N."/>
            <person name="Ivanova N."/>
            <person name="Pagani I."/>
            <person name="Brau L."/>
            <person name="Yates R."/>
            <person name="O'Hara G."/>
            <person name="Rui T."/>
            <person name="Howieson J."/>
            <person name="Reeve W."/>
            <person name="Woyke T."/>
        </authorList>
    </citation>
    <scope>NUCLEOTIDE SEQUENCE [LARGE SCALE GENOMIC DNA]</scope>
    <source>
        <strain evidence="8 9">WSM597</strain>
    </source>
</reference>
<dbReference type="PROSITE" id="PS50885">
    <property type="entry name" value="HAMP"/>
    <property type="match status" value="2"/>
</dbReference>
<feature type="coiled-coil region" evidence="4">
    <location>
        <begin position="818"/>
        <end position="845"/>
    </location>
</feature>
<dbReference type="Gene3D" id="1.10.287.950">
    <property type="entry name" value="Methyl-accepting chemotaxis protein"/>
    <property type="match status" value="1"/>
</dbReference>
<evidence type="ECO:0000256" key="1">
    <source>
        <dbReference type="ARBA" id="ARBA00022500"/>
    </source>
</evidence>
<dbReference type="GO" id="GO:0006935">
    <property type="term" value="P:chemotaxis"/>
    <property type="evidence" value="ECO:0007669"/>
    <property type="project" value="UniProtKB-KW"/>
</dbReference>
<dbReference type="HOGENOM" id="CLU_000445_64_0_5"/>
<dbReference type="SMART" id="SM00304">
    <property type="entry name" value="HAMP"/>
    <property type="match status" value="2"/>
</dbReference>
<sequence>MIDCAGEAGNFLGWGFLMALIDRLLQRMRIVTKVLFFVVPLIVLIAGIGLFGYFTAGTLNGQMTLTRQTIDTLSSFQQLRSSLTAFTDLPSAATRDRLIASISDQEKGAATLDAMLIDPAQKQQIAAVRELGAKMQGGADALWAVSQERVNTEQAIDDAVAGLFKESQTARKQLDVLQDQANSKEAFVRALLLDASAYKNLAGRIAKLRKATAAAADPQKLGQAIGSLLPPLVKEVGDSGALASDKAQSQIAALKPVLDKLAPMAKDSSLTLEAYAPVDQDLQGLQEQFAKLASGNADTAIERFTGMDASISTLRSMVAIVNAAFKSIDDLRLHLSELNRRVDAESRDAVLADLKALRESAAKLVPLSGKNAALQDLAKKIEPSLATIEKDTSLLISIADRWRADKEAATALVADASHTLEQFVSTAQESGKEISQRSATMSLAAMIAGTVLAIIGGLMLIETLRGPLKRITQTMMRLADGDLNVAIGDGKRGDEIGDMIRSVTVFRDQALEKTRLEEVAETNRARDEREQARRAAEQARIEAEQSEALTALSEMLGKLANGNLAAEMSEDLAADYVAMAQTYNHAIDALRVTLAEVRNTTYEIAEGSTNLSGAADDLARRTEQQAAALEESSRVLGELTDSVRTTAENARQTSLSVAEAHRQAEHSAAVVAKAVDAMDAINRSSEKVTSIIGVIDEIAFQTNLLALNAGVEAARAGEAGRGFAVVAQEVRELAQRCAKAAREIKDLISNSASQVGAGVTLVEETGKALSAIMEHFTSINGLVQVISASTTTQYKGIDEVNNAVRDVEHITQHNAAMVEENTAEIHRLRQQVELLNERISHFQTADGRRTSPASIVRMAAVS</sequence>
<feature type="transmembrane region" description="Helical" evidence="5">
    <location>
        <begin position="34"/>
        <end position="54"/>
    </location>
</feature>
<evidence type="ECO:0000313" key="8">
    <source>
        <dbReference type="EMBL" id="EJB06148.1"/>
    </source>
</evidence>
<dbReference type="Proteomes" id="UP000005092">
    <property type="component" value="Unassembled WGS sequence"/>
</dbReference>
<dbReference type="InterPro" id="IPR004089">
    <property type="entry name" value="MCPsignal_dom"/>
</dbReference>
<dbReference type="InterPro" id="IPR003660">
    <property type="entry name" value="HAMP_dom"/>
</dbReference>
<feature type="domain" description="HAMP" evidence="7">
    <location>
        <begin position="543"/>
        <end position="595"/>
    </location>
</feature>
<dbReference type="EMBL" id="JH719381">
    <property type="protein sequence ID" value="EJB06148.1"/>
    <property type="molecule type" value="Genomic_DNA"/>
</dbReference>
<evidence type="ECO:0000313" key="9">
    <source>
        <dbReference type="Proteomes" id="UP000005092"/>
    </source>
</evidence>
<evidence type="ECO:0000256" key="3">
    <source>
        <dbReference type="PROSITE-ProRule" id="PRU00284"/>
    </source>
</evidence>
<dbReference type="SUPFAM" id="SSF158472">
    <property type="entry name" value="HAMP domain-like"/>
    <property type="match status" value="1"/>
</dbReference>
<name>J0H7H4_RHILT</name>
<dbReference type="PROSITE" id="PS50111">
    <property type="entry name" value="CHEMOTAXIS_TRANSDUC_2"/>
    <property type="match status" value="1"/>
</dbReference>
<evidence type="ECO:0000256" key="2">
    <source>
        <dbReference type="ARBA" id="ARBA00029447"/>
    </source>
</evidence>
<dbReference type="PANTHER" id="PTHR43531:SF11">
    <property type="entry name" value="METHYL-ACCEPTING CHEMOTAXIS PROTEIN 3"/>
    <property type="match status" value="1"/>
</dbReference>
<dbReference type="CDD" id="cd06225">
    <property type="entry name" value="HAMP"/>
    <property type="match status" value="1"/>
</dbReference>
<evidence type="ECO:0000256" key="4">
    <source>
        <dbReference type="SAM" id="Coils"/>
    </source>
</evidence>
<dbReference type="SUPFAM" id="SSF58104">
    <property type="entry name" value="Methyl-accepting chemotaxis protein (MCP) signaling domain"/>
    <property type="match status" value="1"/>
</dbReference>
<accession>J0H7H4</accession>
<evidence type="ECO:0000259" key="7">
    <source>
        <dbReference type="PROSITE" id="PS50885"/>
    </source>
</evidence>
<dbReference type="Pfam" id="PF00672">
    <property type="entry name" value="HAMP"/>
    <property type="match status" value="1"/>
</dbReference>
<protein>
    <submittedName>
        <fullName evidence="8">Methyl-accepting chemotaxis protein</fullName>
    </submittedName>
</protein>
<keyword evidence="4" id="KW-0175">Coiled coil</keyword>
<dbReference type="GO" id="GO:0016020">
    <property type="term" value="C:membrane"/>
    <property type="evidence" value="ECO:0007669"/>
    <property type="project" value="InterPro"/>
</dbReference>
<dbReference type="SMART" id="SM00283">
    <property type="entry name" value="MA"/>
    <property type="match status" value="1"/>
</dbReference>
<proteinExistence type="inferred from homology"/>
<dbReference type="Gene3D" id="6.10.340.10">
    <property type="match status" value="1"/>
</dbReference>